<accession>A0A382ERI3</accession>
<reference evidence="1" key="1">
    <citation type="submission" date="2018-05" db="EMBL/GenBank/DDBJ databases">
        <authorList>
            <person name="Lanie J.A."/>
            <person name="Ng W.-L."/>
            <person name="Kazmierczak K.M."/>
            <person name="Andrzejewski T.M."/>
            <person name="Davidsen T.M."/>
            <person name="Wayne K.J."/>
            <person name="Tettelin H."/>
            <person name="Glass J.I."/>
            <person name="Rusch D."/>
            <person name="Podicherti R."/>
            <person name="Tsui H.-C.T."/>
            <person name="Winkler M.E."/>
        </authorList>
    </citation>
    <scope>NUCLEOTIDE SEQUENCE</scope>
</reference>
<name>A0A382ERI3_9ZZZZ</name>
<organism evidence="1">
    <name type="scientific">marine metagenome</name>
    <dbReference type="NCBI Taxonomy" id="408172"/>
    <lineage>
        <taxon>unclassified sequences</taxon>
        <taxon>metagenomes</taxon>
        <taxon>ecological metagenomes</taxon>
    </lineage>
</organism>
<sequence>MLAVAFLAACGTPEPVQIESVRAFVGARIIDGTGG</sequence>
<feature type="non-terminal residue" evidence="1">
    <location>
        <position position="35"/>
    </location>
</feature>
<dbReference type="EMBL" id="UINC01045981">
    <property type="protein sequence ID" value="SVB53396.1"/>
    <property type="molecule type" value="Genomic_DNA"/>
</dbReference>
<gene>
    <name evidence="1" type="ORF">METZ01_LOCUS206250</name>
</gene>
<protein>
    <submittedName>
        <fullName evidence="1">Uncharacterized protein</fullName>
    </submittedName>
</protein>
<proteinExistence type="predicted"/>
<dbReference type="AlphaFoldDB" id="A0A382ERI3"/>
<evidence type="ECO:0000313" key="1">
    <source>
        <dbReference type="EMBL" id="SVB53396.1"/>
    </source>
</evidence>